<sequence length="69" mass="8176">MIDICQFHENINSSKSLCLFIFSIFFLTQSALKRTFLIKILYDEKRVQNKHDSADNSLNKHIICIVHYK</sequence>
<evidence type="ECO:0000313" key="1">
    <source>
        <dbReference type="EMBL" id="PON65806.1"/>
    </source>
</evidence>
<reference evidence="2" key="1">
    <citation type="submission" date="2016-06" db="EMBL/GenBank/DDBJ databases">
        <title>Parallel loss of symbiosis genes in relatives of nitrogen-fixing non-legume Parasponia.</title>
        <authorList>
            <person name="Van Velzen R."/>
            <person name="Holmer R."/>
            <person name="Bu F."/>
            <person name="Rutten L."/>
            <person name="Van Zeijl A."/>
            <person name="Liu W."/>
            <person name="Santuari L."/>
            <person name="Cao Q."/>
            <person name="Sharma T."/>
            <person name="Shen D."/>
            <person name="Roswanjaya Y."/>
            <person name="Wardhani T."/>
            <person name="Kalhor M.S."/>
            <person name="Jansen J."/>
            <person name="Van den Hoogen J."/>
            <person name="Gungor B."/>
            <person name="Hartog M."/>
            <person name="Hontelez J."/>
            <person name="Verver J."/>
            <person name="Yang W.-C."/>
            <person name="Schijlen E."/>
            <person name="Repin R."/>
            <person name="Schilthuizen M."/>
            <person name="Schranz E."/>
            <person name="Heidstra R."/>
            <person name="Miyata K."/>
            <person name="Fedorova E."/>
            <person name="Kohlen W."/>
            <person name="Bisseling T."/>
            <person name="Smit S."/>
            <person name="Geurts R."/>
        </authorList>
    </citation>
    <scope>NUCLEOTIDE SEQUENCE [LARGE SCALE GENOMIC DNA]</scope>
    <source>
        <strain evidence="2">cv. RG33-2</strain>
    </source>
</reference>
<accession>A0A2P5CXP7</accession>
<evidence type="ECO:0000313" key="2">
    <source>
        <dbReference type="Proteomes" id="UP000237000"/>
    </source>
</evidence>
<protein>
    <submittedName>
        <fullName evidence="1">Uncharacterized protein</fullName>
    </submittedName>
</protein>
<dbReference type="InParanoid" id="A0A2P5CXP7"/>
<dbReference type="EMBL" id="JXTC01000317">
    <property type="protein sequence ID" value="PON65806.1"/>
    <property type="molecule type" value="Genomic_DNA"/>
</dbReference>
<comment type="caution">
    <text evidence="1">The sequence shown here is derived from an EMBL/GenBank/DDBJ whole genome shotgun (WGS) entry which is preliminary data.</text>
</comment>
<dbReference type="Proteomes" id="UP000237000">
    <property type="component" value="Unassembled WGS sequence"/>
</dbReference>
<keyword evidence="2" id="KW-1185">Reference proteome</keyword>
<organism evidence="1 2">
    <name type="scientific">Trema orientale</name>
    <name type="common">Charcoal tree</name>
    <name type="synonym">Celtis orientalis</name>
    <dbReference type="NCBI Taxonomy" id="63057"/>
    <lineage>
        <taxon>Eukaryota</taxon>
        <taxon>Viridiplantae</taxon>
        <taxon>Streptophyta</taxon>
        <taxon>Embryophyta</taxon>
        <taxon>Tracheophyta</taxon>
        <taxon>Spermatophyta</taxon>
        <taxon>Magnoliopsida</taxon>
        <taxon>eudicotyledons</taxon>
        <taxon>Gunneridae</taxon>
        <taxon>Pentapetalae</taxon>
        <taxon>rosids</taxon>
        <taxon>fabids</taxon>
        <taxon>Rosales</taxon>
        <taxon>Cannabaceae</taxon>
        <taxon>Trema</taxon>
    </lineage>
</organism>
<dbReference type="AlphaFoldDB" id="A0A2P5CXP7"/>
<proteinExistence type="predicted"/>
<gene>
    <name evidence="1" type="ORF">TorRG33x02_269820</name>
</gene>
<name>A0A2P5CXP7_TREOI</name>